<dbReference type="PANTHER" id="PTHR47917">
    <property type="match status" value="1"/>
</dbReference>
<evidence type="ECO:0000256" key="7">
    <source>
        <dbReference type="ARBA" id="ARBA00023211"/>
    </source>
</evidence>
<keyword evidence="11" id="KW-1185">Reference proteome</keyword>
<reference evidence="10 11" key="1">
    <citation type="journal article" date="2017" name="Int. J. Syst. Evol. Microbiol.">
        <title>Pseudokineococcus basanitobsidens sp. nov., isolated from volcanic rock.</title>
        <authorList>
            <person name="Lee D.W."/>
            <person name="Park M.Y."/>
            <person name="Kim J.J."/>
            <person name="Kim B.S."/>
        </authorList>
    </citation>
    <scope>NUCLEOTIDE SEQUENCE [LARGE SCALE GENOMIC DNA]</scope>
    <source>
        <strain evidence="10 11">DSM 103726</strain>
    </source>
</reference>
<dbReference type="EMBL" id="JBBIAA010000027">
    <property type="protein sequence ID" value="MEJ5946613.1"/>
    <property type="molecule type" value="Genomic_DNA"/>
</dbReference>
<evidence type="ECO:0000256" key="3">
    <source>
        <dbReference type="ARBA" id="ARBA00022741"/>
    </source>
</evidence>
<proteinExistence type="predicted"/>
<evidence type="ECO:0000256" key="1">
    <source>
        <dbReference type="ARBA" id="ARBA00022598"/>
    </source>
</evidence>
<evidence type="ECO:0000256" key="6">
    <source>
        <dbReference type="ARBA" id="ARBA00023134"/>
    </source>
</evidence>
<protein>
    <submittedName>
        <fullName evidence="10">Coenzyme F420-0:L-glutamate ligase</fullName>
        <ecNumber evidence="10">6.3.2.31</ecNumber>
    </submittedName>
</protein>
<dbReference type="Pfam" id="PF01996">
    <property type="entry name" value="F420_ligase"/>
    <property type="match status" value="1"/>
</dbReference>
<keyword evidence="2" id="KW-0479">Metal-binding</keyword>
<accession>A0ABU8RND4</accession>
<dbReference type="RefSeq" id="WP_339575994.1">
    <property type="nucleotide sequence ID" value="NZ_JBBIAA010000027.1"/>
</dbReference>
<evidence type="ECO:0000256" key="8">
    <source>
        <dbReference type="SAM" id="MobiDB-lite"/>
    </source>
</evidence>
<keyword evidence="1 10" id="KW-0436">Ligase</keyword>
<feature type="region of interest" description="Disordered" evidence="8">
    <location>
        <begin position="1"/>
        <end position="25"/>
    </location>
</feature>
<dbReference type="PANTHER" id="PTHR47917:SF1">
    <property type="entry name" value="COENZYME F420:L-GLUTAMATE LIGASE"/>
    <property type="match status" value="1"/>
</dbReference>
<evidence type="ECO:0000259" key="9">
    <source>
        <dbReference type="Pfam" id="PF01996"/>
    </source>
</evidence>
<name>A0ABU8RND4_9ACTN</name>
<evidence type="ECO:0000313" key="11">
    <source>
        <dbReference type="Proteomes" id="UP001387100"/>
    </source>
</evidence>
<evidence type="ECO:0000256" key="5">
    <source>
        <dbReference type="ARBA" id="ARBA00022958"/>
    </source>
</evidence>
<evidence type="ECO:0000256" key="2">
    <source>
        <dbReference type="ARBA" id="ARBA00022723"/>
    </source>
</evidence>
<dbReference type="NCBIfam" id="TIGR01916">
    <property type="entry name" value="F420_cofE"/>
    <property type="match status" value="1"/>
</dbReference>
<dbReference type="EC" id="6.3.2.31" evidence="10"/>
<keyword evidence="3" id="KW-0547">Nucleotide-binding</keyword>
<gene>
    <name evidence="10" type="primary">cofE</name>
    <name evidence="10" type="ORF">WDZ17_15045</name>
</gene>
<keyword evidence="5" id="KW-0630">Potassium</keyword>
<keyword evidence="7" id="KW-0464">Manganese</keyword>
<dbReference type="GO" id="GO:0052618">
    <property type="term" value="F:coenzyme F420-0:L-glutamate ligase activity"/>
    <property type="evidence" value="ECO:0007669"/>
    <property type="project" value="UniProtKB-EC"/>
</dbReference>
<dbReference type="InterPro" id="IPR008225">
    <property type="entry name" value="F420-0_g-glutamyl_ligase"/>
</dbReference>
<feature type="domain" description="Coenzyme F420:L-glutamate ligase-like" evidence="9">
    <location>
        <begin position="39"/>
        <end position="239"/>
    </location>
</feature>
<dbReference type="Proteomes" id="UP001387100">
    <property type="component" value="Unassembled WGS sequence"/>
</dbReference>
<sequence length="409" mass="40932">MSPSEPGPDGAAPQVRPDRRPPPLPVDGFTVRAVALPGVPEVRAGHDLGALLVDAVARAGLALRDDDVLVVASKVVAKAEGRTVRARGRAAAVDAQTVRVVAERTMPGGATTRVVESRSGPVLAAAGVDASDVEPGTVLLLPADPDASARRLRARVAELTGRSPGVVVSDTTGRPWRVGVADVALGAAGVLALDDVRGEVDRFGRPLEVTVRAVADEVAALGDLVKGKGAGTPVALVRGLPVVEPSTSARDRGQVGHGLVGGPDGAGAAGCVRTGAGDWFAYGHVEAVRAALGSPPGAVEPPPLDPTADPVAARLRRALAVATGPGAPPDATAERAEDGDAVLVEGTALAVGALAERVRIALWAEGVAARVDRTPGGAHGSGPAPTGDVLRVVLEPDGSTTTPDARPST</sequence>
<dbReference type="Gene3D" id="3.90.1660.10">
    <property type="entry name" value="CofE-like domain"/>
    <property type="match status" value="1"/>
</dbReference>
<evidence type="ECO:0000313" key="10">
    <source>
        <dbReference type="EMBL" id="MEJ5946613.1"/>
    </source>
</evidence>
<comment type="caution">
    <text evidence="10">The sequence shown here is derived from an EMBL/GenBank/DDBJ whole genome shotgun (WGS) entry which is preliminary data.</text>
</comment>
<keyword evidence="4" id="KW-0460">Magnesium</keyword>
<dbReference type="SUPFAM" id="SSF144010">
    <property type="entry name" value="CofE-like"/>
    <property type="match status" value="1"/>
</dbReference>
<dbReference type="Gene3D" id="3.30.1330.100">
    <property type="entry name" value="CofE-like"/>
    <property type="match status" value="1"/>
</dbReference>
<evidence type="ECO:0000256" key="4">
    <source>
        <dbReference type="ARBA" id="ARBA00022842"/>
    </source>
</evidence>
<dbReference type="InterPro" id="IPR002847">
    <property type="entry name" value="F420-0_gamma-glut_ligase-dom"/>
</dbReference>
<organism evidence="10 11">
    <name type="scientific">Pseudokineococcus basanitobsidens</name>
    <dbReference type="NCBI Taxonomy" id="1926649"/>
    <lineage>
        <taxon>Bacteria</taxon>
        <taxon>Bacillati</taxon>
        <taxon>Actinomycetota</taxon>
        <taxon>Actinomycetes</taxon>
        <taxon>Kineosporiales</taxon>
        <taxon>Kineosporiaceae</taxon>
        <taxon>Pseudokineococcus</taxon>
    </lineage>
</organism>
<keyword evidence="6" id="KW-0342">GTP-binding</keyword>